<dbReference type="ChiTaRS" id="AFF4">
    <property type="organism name" value="human"/>
</dbReference>
<proteinExistence type="predicted"/>
<dbReference type="EMBL" id="HF583938">
    <property type="protein sequence ID" value="CCQ43435.1"/>
    <property type="molecule type" value="Genomic_DNA"/>
</dbReference>
<sequence>MHYFKNCECVLITLQQSHSDYSLHLMHYKRGRTNFLEEAFHVEGFHKRTILNVTDFIKTICYFLLLII</sequence>
<dbReference type="OrthoDB" id="6382204at2759"/>
<protein>
    <submittedName>
        <fullName evidence="1">Alternative protein AFF4</fullName>
    </submittedName>
</protein>
<evidence type="ECO:0000313" key="1">
    <source>
        <dbReference type="EMBL" id="CCQ43435.1"/>
    </source>
</evidence>
<gene>
    <name evidence="1" type="primary">AFF4</name>
</gene>
<name>L8E815_HUMAN</name>
<organism evidence="1">
    <name type="scientific">Homo sapiens</name>
    <name type="common">Human</name>
    <dbReference type="NCBI Taxonomy" id="9606"/>
    <lineage>
        <taxon>Eukaryota</taxon>
        <taxon>Metazoa</taxon>
        <taxon>Chordata</taxon>
        <taxon>Craniata</taxon>
        <taxon>Vertebrata</taxon>
        <taxon>Euteleostomi</taxon>
        <taxon>Mammalia</taxon>
        <taxon>Eutheria</taxon>
        <taxon>Euarchontoglires</taxon>
        <taxon>Primates</taxon>
        <taxon>Haplorrhini</taxon>
        <taxon>Catarrhini</taxon>
        <taxon>Hominidae</taxon>
        <taxon>Homo</taxon>
    </lineage>
</organism>
<accession>L8E815</accession>
<reference evidence="1" key="1">
    <citation type="journal article" date="2013" name="PLoS ONE">
        <title>Direct detection of alternative open reading frames translation products in human significantly expands the proteome.</title>
        <authorList>
            <person name="Vanderperre B."/>
            <person name="Lucier J.-F."/>
            <person name="Motard J."/>
            <person name="Tremblay G."/>
            <person name="Vanderperre S."/>
            <person name="Wisztorski M."/>
            <person name="Salzet M."/>
            <person name="Boisvert F.-M."/>
            <person name="Roucou X."/>
        </authorList>
    </citation>
    <scope>NUCLEOTIDE SEQUENCE</scope>
</reference>
<dbReference type="AlphaFoldDB" id="L8E815"/>